<dbReference type="Pfam" id="PF14907">
    <property type="entry name" value="NTP_transf_5"/>
    <property type="match status" value="1"/>
</dbReference>
<dbReference type="InterPro" id="IPR039498">
    <property type="entry name" value="NTP_transf_5"/>
</dbReference>
<keyword evidence="1" id="KW-0812">Transmembrane</keyword>
<name>A0A3B0UJN7_9ZZZZ</name>
<reference evidence="2" key="1">
    <citation type="submission" date="2018-06" db="EMBL/GenBank/DDBJ databases">
        <authorList>
            <person name="Zhirakovskaya E."/>
        </authorList>
    </citation>
    <scope>NUCLEOTIDE SEQUENCE</scope>
</reference>
<evidence type="ECO:0000313" key="2">
    <source>
        <dbReference type="EMBL" id="VAW19766.1"/>
    </source>
</evidence>
<evidence type="ECO:0008006" key="3">
    <source>
        <dbReference type="Google" id="ProtNLM"/>
    </source>
</evidence>
<protein>
    <recommendedName>
        <fullName evidence="3">Nucleotidyltransferase family protein</fullName>
    </recommendedName>
</protein>
<evidence type="ECO:0000256" key="1">
    <source>
        <dbReference type="SAM" id="Phobius"/>
    </source>
</evidence>
<keyword evidence="1" id="KW-0472">Membrane</keyword>
<proteinExistence type="predicted"/>
<keyword evidence="1" id="KW-1133">Transmembrane helix</keyword>
<accession>A0A3B0UJN7</accession>
<organism evidence="2">
    <name type="scientific">hydrothermal vent metagenome</name>
    <dbReference type="NCBI Taxonomy" id="652676"/>
    <lineage>
        <taxon>unclassified sequences</taxon>
        <taxon>metagenomes</taxon>
        <taxon>ecological metagenomes</taxon>
    </lineage>
</organism>
<sequence>MRNFLGVNCKEAFYFVGRCLGLREDNRATVRKQIEQHQVEWEKVVWVASNHLVFPALYLKFCQNRLLQFVPGGLAAYLEDVYRLNEERNNNILRQVKELNTLLLQNNISPVFMKGTACLLDGLYAGTGERMIGDIDLLAGDDDFFRAIDVLKSYGYSNKIPFRSGDISFTKHYPRLVKEGGIAAVEVHRQPVCTAYTKYFNFNLVDSCKTISKGLGAVFVPSDTHKVIQNFIHGQLNDKAQFYGTVSLRNCYDLHLLEKRGNARLEGIPVPLIKRFNAYHAVKSTVFAEQVQVSGFYSKVYCCRLNLNLRYHRWAKSNVVLLYLSGRVANYMILIYKAFFIKEIRQSLFYRLKEWNWYRLHFASFKLGLKRFY</sequence>
<dbReference type="EMBL" id="UOEP01000105">
    <property type="protein sequence ID" value="VAW19766.1"/>
    <property type="molecule type" value="Genomic_DNA"/>
</dbReference>
<gene>
    <name evidence="2" type="ORF">MNBD_BACTEROID01-1826</name>
</gene>
<dbReference type="AlphaFoldDB" id="A0A3B0UJN7"/>
<feature type="transmembrane region" description="Helical" evidence="1">
    <location>
        <begin position="320"/>
        <end position="341"/>
    </location>
</feature>